<sequence length="126" mass="14079">MGLIDSNGNYQEFTTGYGPAIRSTHEYRIQADSSGNVSGLIDGTRSWAKTINWVPNSAQFQGEIYNTDAQFIGKASLHERFNNVRILQPSGTWVKPAMTSWLKDLYAGLDNASYTASGYFDVWDTR</sequence>
<keyword evidence="2" id="KW-1185">Reference proteome</keyword>
<gene>
    <name evidence="1" type="ORF">GRF59_08355</name>
</gene>
<evidence type="ECO:0000313" key="1">
    <source>
        <dbReference type="EMBL" id="MWV43646.1"/>
    </source>
</evidence>
<evidence type="ECO:0000313" key="2">
    <source>
        <dbReference type="Proteomes" id="UP000460318"/>
    </source>
</evidence>
<name>A0A7X3IHM7_9BACL</name>
<dbReference type="RefSeq" id="WP_160497127.1">
    <property type="nucleotide sequence ID" value="NZ_WUBI01000001.1"/>
</dbReference>
<dbReference type="Proteomes" id="UP000460318">
    <property type="component" value="Unassembled WGS sequence"/>
</dbReference>
<dbReference type="EMBL" id="WUBI01000001">
    <property type="protein sequence ID" value="MWV43646.1"/>
    <property type="molecule type" value="Genomic_DNA"/>
</dbReference>
<proteinExistence type="predicted"/>
<comment type="caution">
    <text evidence="1">The sequence shown here is derived from an EMBL/GenBank/DDBJ whole genome shotgun (WGS) entry which is preliminary data.</text>
</comment>
<dbReference type="AlphaFoldDB" id="A0A7X3IHM7"/>
<organism evidence="1 2">
    <name type="scientific">Paenibacillus dendrobii</name>
    <dbReference type="NCBI Taxonomy" id="2691084"/>
    <lineage>
        <taxon>Bacteria</taxon>
        <taxon>Bacillati</taxon>
        <taxon>Bacillota</taxon>
        <taxon>Bacilli</taxon>
        <taxon>Bacillales</taxon>
        <taxon>Paenibacillaceae</taxon>
        <taxon>Paenibacillus</taxon>
    </lineage>
</organism>
<reference evidence="1 2" key="1">
    <citation type="submission" date="2019-12" db="EMBL/GenBank/DDBJ databases">
        <title>Paenibacillus sp. nov., an endophytic bacterium isolated from the stem of Dendrobium.</title>
        <authorList>
            <person name="Zhao R."/>
        </authorList>
    </citation>
    <scope>NUCLEOTIDE SEQUENCE [LARGE SCALE GENOMIC DNA]</scope>
    <source>
        <strain evidence="1 2">HJL G12</strain>
    </source>
</reference>
<accession>A0A7X3IHM7</accession>
<protein>
    <submittedName>
        <fullName evidence="1">Uncharacterized protein</fullName>
    </submittedName>
</protein>